<reference evidence="13" key="1">
    <citation type="submission" date="2022-10" db="EMBL/GenBank/DDBJ databases">
        <authorList>
            <person name="Chen Y."/>
            <person name="Dougan E. K."/>
            <person name="Chan C."/>
            <person name="Rhodes N."/>
            <person name="Thang M."/>
        </authorList>
    </citation>
    <scope>NUCLEOTIDE SEQUENCE</scope>
</reference>
<evidence type="ECO:0000256" key="7">
    <source>
        <dbReference type="ARBA" id="ARBA00047693"/>
    </source>
</evidence>
<dbReference type="PANTHER" id="PTHR30520:SF6">
    <property type="entry name" value="FORMATE_NITRATE FAMILY TRANSPORTER (EUROFUNG)"/>
    <property type="match status" value="1"/>
</dbReference>
<dbReference type="EMBL" id="CAMXCT010004112">
    <property type="protein sequence ID" value="CAI4007723.1"/>
    <property type="molecule type" value="Genomic_DNA"/>
</dbReference>
<feature type="compositionally biased region" description="Polar residues" evidence="11">
    <location>
        <begin position="325"/>
        <end position="336"/>
    </location>
</feature>
<feature type="region of interest" description="Disordered" evidence="11">
    <location>
        <begin position="464"/>
        <end position="483"/>
    </location>
</feature>
<dbReference type="AlphaFoldDB" id="A0A9P1GCC2"/>
<dbReference type="PROSITE" id="PS01005">
    <property type="entry name" value="FORMATE_NITRITE_TP_1"/>
    <property type="match status" value="1"/>
</dbReference>
<gene>
    <name evidence="13" type="ORF">C1SCF055_LOCUS33251</name>
</gene>
<keyword evidence="4 12" id="KW-1133">Transmembrane helix</keyword>
<dbReference type="Proteomes" id="UP001152797">
    <property type="component" value="Unassembled WGS sequence"/>
</dbReference>
<dbReference type="Gene3D" id="1.20.1080.10">
    <property type="entry name" value="Glycerol uptake facilitator protein"/>
    <property type="match status" value="1"/>
</dbReference>
<sequence length="813" mass="87548">MQIPPLLAPPDGFQGAVFAGAAKANLKPSKLLVSGIMAGAFIGYGAYLACTVGGNCPQLGQSNPGLQKLIFGAFGLPFGLFMTVLSGTELFTGNAAMVSMATLEEKAQPVQLLKSLCLSWLGNFIGAVGLAKLAILSGTMPNGGATVTLAAAKTSLPFATAFVRGVLCNWLVCMAVYLASMAKDTIGKAVAIWFPISAFVTLGLEHSVANMFIIPAGIFAGANVSWSAFLCDNLLPVTWREADLQIAERDVNGAPIKAQTIRMLIPLTPFGACRTGNSLRGRLQEEHKLDADEAARRGVQSYPKGSLRPARAVAVVFRRYMRTSASGPLNRRSQAQLKAGARPKAAEKRRPSTGRGTSGPSGPGCKESRESPRRSPWQTGLWQGGLLSRGRESRESRESQTGVAPAVRVTRSTSPSLPGGRSQLRGSRAAAGSNSREVEVLKAQMQSIRRMQLETLTKPHLRGAGRFSNACREPAPRDQRSTAAPPIEFIGCREAVETAAAQILQRHWRKQRRRRGPCGPCGPGAERRCNSLRAIEKFSPQRPWAHHAAARIQRAWRVWNWRRAFVVYSEQIGWLGHFDWLLRHRKVFGTELASAEDAAVWSQEKRHAPPDAEIDPWGHRELRRHLAAQSSAVSGAAPETAAEPPLKARAHCVVGAHLSERLRRSAMKPSKDDSKLCKTISSLEPPAQRPRIMTQRYSVALGVGAGAAAALLSPRCDFRSTLEAPAAPAGTTAVPILRPAWTSSQAVLAQAPCGPLLRCRARTPQPTPRPMVRLLTQSPRWAHSPSPSSRASVAHAAVALAMPWKLPGTVPCR</sequence>
<dbReference type="Pfam" id="PF01226">
    <property type="entry name" value="Form_Nir_trans"/>
    <property type="match status" value="1"/>
</dbReference>
<accession>A0A9P1GCC2</accession>
<dbReference type="InterPro" id="IPR000292">
    <property type="entry name" value="For/NO2_transpt"/>
</dbReference>
<evidence type="ECO:0000256" key="11">
    <source>
        <dbReference type="SAM" id="MobiDB-lite"/>
    </source>
</evidence>
<protein>
    <recommendedName>
        <fullName evidence="16">Formate nitrite transporter</fullName>
    </recommendedName>
</protein>
<comment type="catalytic activity">
    <reaction evidence="9">
        <text>acetate(out) + H(+)(out) = acetate(in) + H(+)(in)</text>
        <dbReference type="Rhea" id="RHEA:71803"/>
        <dbReference type="ChEBI" id="CHEBI:15378"/>
        <dbReference type="ChEBI" id="CHEBI:30089"/>
    </reaction>
</comment>
<feature type="compositionally biased region" description="Basic and acidic residues" evidence="11">
    <location>
        <begin position="389"/>
        <end position="398"/>
    </location>
</feature>
<dbReference type="EMBL" id="CAMXCT030004112">
    <property type="protein sequence ID" value="CAL4795035.1"/>
    <property type="molecule type" value="Genomic_DNA"/>
</dbReference>
<organism evidence="13">
    <name type="scientific">Cladocopium goreaui</name>
    <dbReference type="NCBI Taxonomy" id="2562237"/>
    <lineage>
        <taxon>Eukaryota</taxon>
        <taxon>Sar</taxon>
        <taxon>Alveolata</taxon>
        <taxon>Dinophyceae</taxon>
        <taxon>Suessiales</taxon>
        <taxon>Symbiodiniaceae</taxon>
        <taxon>Cladocopium</taxon>
    </lineage>
</organism>
<dbReference type="GO" id="GO:0005886">
    <property type="term" value="C:plasma membrane"/>
    <property type="evidence" value="ECO:0007669"/>
    <property type="project" value="UniProtKB-SubCell"/>
</dbReference>
<comment type="subcellular location">
    <subcellularLocation>
        <location evidence="1">Cell membrane</location>
        <topology evidence="1">Multi-pass membrane protein</topology>
    </subcellularLocation>
</comment>
<dbReference type="PANTHER" id="PTHR30520">
    <property type="entry name" value="FORMATE TRANSPORTER-RELATED"/>
    <property type="match status" value="1"/>
</dbReference>
<keyword evidence="15" id="KW-1185">Reference proteome</keyword>
<comment type="catalytic activity">
    <reaction evidence="7">
        <text>pyruvate(out) + H(+)(out) = pyruvate(in) + H(+)(in)</text>
        <dbReference type="Rhea" id="RHEA:64720"/>
        <dbReference type="ChEBI" id="CHEBI:15361"/>
        <dbReference type="ChEBI" id="CHEBI:15378"/>
    </reaction>
</comment>
<evidence type="ECO:0000256" key="8">
    <source>
        <dbReference type="ARBA" id="ARBA00049016"/>
    </source>
</evidence>
<feature type="transmembrane region" description="Helical" evidence="12">
    <location>
        <begin position="186"/>
        <end position="204"/>
    </location>
</feature>
<evidence type="ECO:0000313" key="15">
    <source>
        <dbReference type="Proteomes" id="UP001152797"/>
    </source>
</evidence>
<proteinExistence type="inferred from homology"/>
<keyword evidence="3 12" id="KW-0812">Transmembrane</keyword>
<feature type="transmembrane region" description="Helical" evidence="12">
    <location>
        <begin position="156"/>
        <end position="179"/>
    </location>
</feature>
<feature type="transmembrane region" description="Helical" evidence="12">
    <location>
        <begin position="112"/>
        <end position="136"/>
    </location>
</feature>
<evidence type="ECO:0000313" key="14">
    <source>
        <dbReference type="EMBL" id="CAL1161098.1"/>
    </source>
</evidence>
<comment type="catalytic activity">
    <reaction evidence="8">
        <text>formate(in) + H(+)(in) = formate(out) + H(+)(out)</text>
        <dbReference type="Rhea" id="RHEA:80887"/>
        <dbReference type="ChEBI" id="CHEBI:15378"/>
        <dbReference type="ChEBI" id="CHEBI:15740"/>
    </reaction>
</comment>
<evidence type="ECO:0000256" key="3">
    <source>
        <dbReference type="ARBA" id="ARBA00022692"/>
    </source>
</evidence>
<keyword evidence="5 12" id="KW-0472">Membrane</keyword>
<feature type="transmembrane region" description="Helical" evidence="12">
    <location>
        <begin position="31"/>
        <end position="49"/>
    </location>
</feature>
<dbReference type="OrthoDB" id="4829at2759"/>
<evidence type="ECO:0000256" key="1">
    <source>
        <dbReference type="ARBA" id="ARBA00004651"/>
    </source>
</evidence>
<dbReference type="EMBL" id="CAMXCT020004112">
    <property type="protein sequence ID" value="CAL1161098.1"/>
    <property type="molecule type" value="Genomic_DNA"/>
</dbReference>
<dbReference type="InterPro" id="IPR024002">
    <property type="entry name" value="For/NO2_transpt_CS"/>
</dbReference>
<feature type="region of interest" description="Disordered" evidence="11">
    <location>
        <begin position="325"/>
        <end position="436"/>
    </location>
</feature>
<evidence type="ECO:0008006" key="16">
    <source>
        <dbReference type="Google" id="ProtNLM"/>
    </source>
</evidence>
<dbReference type="GO" id="GO:0015499">
    <property type="term" value="F:formate transmembrane transporter activity"/>
    <property type="evidence" value="ECO:0007669"/>
    <property type="project" value="TreeGrafter"/>
</dbReference>
<comment type="similarity">
    <text evidence="10">Belongs to the FNT transporter (TC 1.A.16) family.</text>
</comment>
<evidence type="ECO:0000256" key="2">
    <source>
        <dbReference type="ARBA" id="ARBA00011255"/>
    </source>
</evidence>
<evidence type="ECO:0000256" key="9">
    <source>
        <dbReference type="ARBA" id="ARBA00049088"/>
    </source>
</evidence>
<comment type="catalytic activity">
    <reaction evidence="6">
        <text>(S)-lactate(in) + H(+)(in) = (S)-lactate(out) + H(+)(out)</text>
        <dbReference type="Rhea" id="RHEA:29415"/>
        <dbReference type="ChEBI" id="CHEBI:15378"/>
        <dbReference type="ChEBI" id="CHEBI:16651"/>
    </reaction>
</comment>
<name>A0A9P1GCC2_9DINO</name>
<comment type="caution">
    <text evidence="13">The sequence shown here is derived from an EMBL/GenBank/DDBJ whole genome shotgun (WGS) entry which is preliminary data.</text>
</comment>
<evidence type="ECO:0000256" key="4">
    <source>
        <dbReference type="ARBA" id="ARBA00022989"/>
    </source>
</evidence>
<reference evidence="14" key="2">
    <citation type="submission" date="2024-04" db="EMBL/GenBank/DDBJ databases">
        <authorList>
            <person name="Chen Y."/>
            <person name="Shah S."/>
            <person name="Dougan E. K."/>
            <person name="Thang M."/>
            <person name="Chan C."/>
        </authorList>
    </citation>
    <scope>NUCLEOTIDE SEQUENCE [LARGE SCALE GENOMIC DNA]</scope>
</reference>
<comment type="subunit">
    <text evidence="2">Homopentamer.</text>
</comment>
<evidence type="ECO:0000256" key="10">
    <source>
        <dbReference type="ARBA" id="ARBA00049660"/>
    </source>
</evidence>
<dbReference type="InterPro" id="IPR023271">
    <property type="entry name" value="Aquaporin-like"/>
</dbReference>
<evidence type="ECO:0000256" key="6">
    <source>
        <dbReference type="ARBA" id="ARBA00034245"/>
    </source>
</evidence>
<evidence type="ECO:0000256" key="5">
    <source>
        <dbReference type="ARBA" id="ARBA00023136"/>
    </source>
</evidence>
<evidence type="ECO:0000313" key="13">
    <source>
        <dbReference type="EMBL" id="CAI4007723.1"/>
    </source>
</evidence>
<evidence type="ECO:0000256" key="12">
    <source>
        <dbReference type="SAM" id="Phobius"/>
    </source>
</evidence>
<feature type="transmembrane region" description="Helical" evidence="12">
    <location>
        <begin position="69"/>
        <end position="91"/>
    </location>
</feature>